<dbReference type="Proteomes" id="UP000385207">
    <property type="component" value="Unassembled WGS sequence"/>
</dbReference>
<evidence type="ECO:0000313" key="2">
    <source>
        <dbReference type="Proteomes" id="UP000385207"/>
    </source>
</evidence>
<dbReference type="RefSeq" id="WP_224790714.1">
    <property type="nucleotide sequence ID" value="NZ_CABVHE010000013.1"/>
</dbReference>
<organism evidence="1 2">
    <name type="scientific">Pseudomonas fluorescens</name>
    <dbReference type="NCBI Taxonomy" id="294"/>
    <lineage>
        <taxon>Bacteria</taxon>
        <taxon>Pseudomonadati</taxon>
        <taxon>Pseudomonadota</taxon>
        <taxon>Gammaproteobacteria</taxon>
        <taxon>Pseudomonadales</taxon>
        <taxon>Pseudomonadaceae</taxon>
        <taxon>Pseudomonas</taxon>
    </lineage>
</organism>
<dbReference type="Pfam" id="PF06496">
    <property type="entry name" value="DUF1097"/>
    <property type="match status" value="1"/>
</dbReference>
<dbReference type="InterPro" id="IPR009476">
    <property type="entry name" value="DUF1097"/>
</dbReference>
<sequence>MTQSMSMNQFKAIFGESIVACLAATVCALLIEGPVWAMFIGWIAFFTRGITARDGVINLACVLIGLAIGIAAGVAGAALAPHLGAWSITPLVLVVTLIVLSLQVLPVINNVLASFLGLVGYFASQLPPTLDSFVELSTASTLGVVAGLLASLVKKRWSGQAVNRGRLDEQASSPPAVVEGCDHGTPDRAAFPTDR</sequence>
<dbReference type="EMBL" id="CABVII010000016">
    <property type="protein sequence ID" value="VVP15833.1"/>
    <property type="molecule type" value="Genomic_DNA"/>
</dbReference>
<accession>A0A5E7LUU0</accession>
<name>A0A5E7LUU0_PSEFL</name>
<reference evidence="1 2" key="1">
    <citation type="submission" date="2019-09" db="EMBL/GenBank/DDBJ databases">
        <authorList>
            <person name="Chandra G."/>
            <person name="Truman W A."/>
        </authorList>
    </citation>
    <scope>NUCLEOTIDE SEQUENCE [LARGE SCALE GENOMIC DNA]</scope>
    <source>
        <strain evidence="1">PS862</strain>
    </source>
</reference>
<dbReference type="AlphaFoldDB" id="A0A5E7LUU0"/>
<proteinExistence type="predicted"/>
<gene>
    <name evidence="1" type="ORF">PS862_03593</name>
</gene>
<evidence type="ECO:0008006" key="3">
    <source>
        <dbReference type="Google" id="ProtNLM"/>
    </source>
</evidence>
<evidence type="ECO:0000313" key="1">
    <source>
        <dbReference type="EMBL" id="VVP15833.1"/>
    </source>
</evidence>
<protein>
    <recommendedName>
        <fullName evidence="3">DUF1097 domain-containing protein</fullName>
    </recommendedName>
</protein>